<dbReference type="Proteomes" id="UP000290204">
    <property type="component" value="Unassembled WGS sequence"/>
</dbReference>
<dbReference type="PANTHER" id="PTHR43861">
    <property type="entry name" value="TRANS-ACONITATE 2-METHYLTRANSFERASE-RELATED"/>
    <property type="match status" value="1"/>
</dbReference>
<dbReference type="GO" id="GO:0032259">
    <property type="term" value="P:methylation"/>
    <property type="evidence" value="ECO:0007669"/>
    <property type="project" value="UniProtKB-KW"/>
</dbReference>
<dbReference type="InterPro" id="IPR029063">
    <property type="entry name" value="SAM-dependent_MTases_sf"/>
</dbReference>
<keyword evidence="2" id="KW-0489">Methyltransferase</keyword>
<dbReference type="AlphaFoldDB" id="A0A4Q1CD51"/>
<reference evidence="2 3" key="1">
    <citation type="submission" date="2019-01" db="EMBL/GenBank/DDBJ databases">
        <title>Lacibacter sp. strain TTM-7.</title>
        <authorList>
            <person name="Chen W.-M."/>
        </authorList>
    </citation>
    <scope>NUCLEOTIDE SEQUENCE [LARGE SCALE GENOMIC DNA]</scope>
    <source>
        <strain evidence="2 3">TTM-7</strain>
    </source>
</reference>
<name>A0A4Q1CD51_9BACT</name>
<keyword evidence="3" id="KW-1185">Reference proteome</keyword>
<dbReference type="EMBL" id="SDHW01000011">
    <property type="protein sequence ID" value="RXK57433.1"/>
    <property type="molecule type" value="Genomic_DNA"/>
</dbReference>
<accession>A0A4Q1CD51</accession>
<proteinExistence type="predicted"/>
<evidence type="ECO:0000313" key="2">
    <source>
        <dbReference type="EMBL" id="RXK57433.1"/>
    </source>
</evidence>
<protein>
    <submittedName>
        <fullName evidence="2">Class I SAM-dependent methyltransferase</fullName>
    </submittedName>
</protein>
<gene>
    <name evidence="2" type="ORF">ESA94_21105</name>
</gene>
<dbReference type="PANTHER" id="PTHR43861:SF6">
    <property type="entry name" value="METHYLTRANSFERASE TYPE 11"/>
    <property type="match status" value="1"/>
</dbReference>
<sequence>MNNTKKATGERLETFIFNENTVEHLHRYAIACNLSKGKVVLDLASGEGYGSSLLAKNAARVYGVDIDKEAIENAKVKYKVQNLEYLLGRADAIPLEDASVDMVVSFETLEHHDKHHEMIAEIKRVLKPEGILIISTPEKKYYSDERKYSNPFHVKELYQDEFKELISNYFSHVNMYFQNMVNGSLLLSENSDQRISYHSGDFNDIDLFMKFVPMYLVAVASNEPLASDLPISSLFESETVKRHQYEEFYKHAREEGADWIRKSKSYKIGSFLLSPFKLFKK</sequence>
<dbReference type="Gene3D" id="3.40.50.150">
    <property type="entry name" value="Vaccinia Virus protein VP39"/>
    <property type="match status" value="1"/>
</dbReference>
<dbReference type="Pfam" id="PF08241">
    <property type="entry name" value="Methyltransf_11"/>
    <property type="match status" value="1"/>
</dbReference>
<comment type="caution">
    <text evidence="2">The sequence shown here is derived from an EMBL/GenBank/DDBJ whole genome shotgun (WGS) entry which is preliminary data.</text>
</comment>
<dbReference type="OrthoDB" id="3896938at2"/>
<feature type="domain" description="Methyltransferase type 11" evidence="1">
    <location>
        <begin position="41"/>
        <end position="134"/>
    </location>
</feature>
<dbReference type="RefSeq" id="WP_129132953.1">
    <property type="nucleotide sequence ID" value="NZ_SDHW01000011.1"/>
</dbReference>
<evidence type="ECO:0000259" key="1">
    <source>
        <dbReference type="Pfam" id="PF08241"/>
    </source>
</evidence>
<evidence type="ECO:0000313" key="3">
    <source>
        <dbReference type="Proteomes" id="UP000290204"/>
    </source>
</evidence>
<dbReference type="GO" id="GO:0008757">
    <property type="term" value="F:S-adenosylmethionine-dependent methyltransferase activity"/>
    <property type="evidence" value="ECO:0007669"/>
    <property type="project" value="InterPro"/>
</dbReference>
<keyword evidence="2" id="KW-0808">Transferase</keyword>
<dbReference type="SUPFAM" id="SSF53335">
    <property type="entry name" value="S-adenosyl-L-methionine-dependent methyltransferases"/>
    <property type="match status" value="1"/>
</dbReference>
<organism evidence="2 3">
    <name type="scientific">Lacibacter luteus</name>
    <dbReference type="NCBI Taxonomy" id="2508719"/>
    <lineage>
        <taxon>Bacteria</taxon>
        <taxon>Pseudomonadati</taxon>
        <taxon>Bacteroidota</taxon>
        <taxon>Chitinophagia</taxon>
        <taxon>Chitinophagales</taxon>
        <taxon>Chitinophagaceae</taxon>
        <taxon>Lacibacter</taxon>
    </lineage>
</organism>
<dbReference type="CDD" id="cd02440">
    <property type="entry name" value="AdoMet_MTases"/>
    <property type="match status" value="1"/>
</dbReference>
<dbReference type="InterPro" id="IPR013216">
    <property type="entry name" value="Methyltransf_11"/>
</dbReference>